<dbReference type="AlphaFoldDB" id="A0A1I3ISW5"/>
<dbReference type="PANTHER" id="PTHR30520:SF2">
    <property type="entry name" value="INNER MEMBRANE PROTEIN YFDC"/>
    <property type="match status" value="1"/>
</dbReference>
<comment type="subcellular location">
    <subcellularLocation>
        <location evidence="1">Membrane</location>
        <topology evidence="1">Multi-pass membrane protein</topology>
    </subcellularLocation>
</comment>
<feature type="transmembrane region" description="Helical" evidence="6">
    <location>
        <begin position="271"/>
        <end position="293"/>
    </location>
</feature>
<feature type="transmembrane region" description="Helical" evidence="6">
    <location>
        <begin position="196"/>
        <end position="217"/>
    </location>
</feature>
<sequence length="334" mass="35921">MDSLTRGQERRETRLSMSETSQDERVSADDDDVVGGSLGDTTAETSDLFRNRLSTDEIYERALIEADEEIGRGTRELFFSGLAAGFAITITVLLYASMTNAADGVPIVGALLYPIGFLYIVLGNYQLYTENTLPPVALVLDRLASVPAMLGMWATVLAGNLVGGSVGALLLAHGGVVSSEVATTLTGIAMTGIETAWFDLFFKGVFAGLIVAGVVWVDFGVRDSTTRFLLVYIAFLAIPLGGLFHVVVASTELLYLVFLGEIGLLYGTTHFALPVLLGNTLGGIVLVTTINYYQTSDEVHELSGTLSTSEWLFTNETALDPEKLKEKLESKLSH</sequence>
<organism evidence="7 8">
    <name type="scientific">Natronobacterium gregoryi</name>
    <dbReference type="NCBI Taxonomy" id="44930"/>
    <lineage>
        <taxon>Archaea</taxon>
        <taxon>Methanobacteriati</taxon>
        <taxon>Methanobacteriota</taxon>
        <taxon>Stenosarchaea group</taxon>
        <taxon>Halobacteria</taxon>
        <taxon>Halobacteriales</taxon>
        <taxon>Natrialbaceae</taxon>
        <taxon>Natronobacterium</taxon>
    </lineage>
</organism>
<keyword evidence="3 6" id="KW-1133">Transmembrane helix</keyword>
<dbReference type="EMBL" id="FORO01000001">
    <property type="protein sequence ID" value="SFI50923.1"/>
    <property type="molecule type" value="Genomic_DNA"/>
</dbReference>
<dbReference type="GO" id="GO:0015499">
    <property type="term" value="F:formate transmembrane transporter activity"/>
    <property type="evidence" value="ECO:0007669"/>
    <property type="project" value="TreeGrafter"/>
</dbReference>
<evidence type="ECO:0000256" key="5">
    <source>
        <dbReference type="SAM" id="MobiDB-lite"/>
    </source>
</evidence>
<evidence type="ECO:0000256" key="2">
    <source>
        <dbReference type="ARBA" id="ARBA00022692"/>
    </source>
</evidence>
<accession>A0A1I3ISW5</accession>
<evidence type="ECO:0000256" key="6">
    <source>
        <dbReference type="SAM" id="Phobius"/>
    </source>
</evidence>
<dbReference type="OMA" id="GWMIATM"/>
<dbReference type="PANTHER" id="PTHR30520">
    <property type="entry name" value="FORMATE TRANSPORTER-RELATED"/>
    <property type="match status" value="1"/>
</dbReference>
<keyword evidence="2 6" id="KW-0812">Transmembrane</keyword>
<dbReference type="InterPro" id="IPR000292">
    <property type="entry name" value="For/NO2_transpt"/>
</dbReference>
<reference evidence="7 8" key="1">
    <citation type="submission" date="2016-10" db="EMBL/GenBank/DDBJ databases">
        <authorList>
            <person name="de Groot N.N."/>
        </authorList>
    </citation>
    <scope>NUCLEOTIDE SEQUENCE [LARGE SCALE GENOMIC DNA]</scope>
    <source>
        <strain evidence="7 8">SP2</strain>
    </source>
</reference>
<dbReference type="InterPro" id="IPR023271">
    <property type="entry name" value="Aquaporin-like"/>
</dbReference>
<dbReference type="Pfam" id="PF01226">
    <property type="entry name" value="Form_Nir_trans"/>
    <property type="match status" value="1"/>
</dbReference>
<evidence type="ECO:0000256" key="3">
    <source>
        <dbReference type="ARBA" id="ARBA00022989"/>
    </source>
</evidence>
<evidence type="ECO:0000313" key="7">
    <source>
        <dbReference type="EMBL" id="SFI50923.1"/>
    </source>
</evidence>
<feature type="transmembrane region" description="Helical" evidence="6">
    <location>
        <begin position="77"/>
        <end position="98"/>
    </location>
</feature>
<keyword evidence="4 6" id="KW-0472">Membrane</keyword>
<dbReference type="Proteomes" id="UP000182829">
    <property type="component" value="Unassembled WGS sequence"/>
</dbReference>
<feature type="region of interest" description="Disordered" evidence="5">
    <location>
        <begin position="1"/>
        <end position="40"/>
    </location>
</feature>
<gene>
    <name evidence="7" type="ORF">SAMN05443661_10163</name>
</gene>
<name>A0A1I3ISW5_9EURY</name>
<dbReference type="Gene3D" id="1.20.1080.10">
    <property type="entry name" value="Glycerol uptake facilitator protein"/>
    <property type="match status" value="1"/>
</dbReference>
<evidence type="ECO:0000256" key="1">
    <source>
        <dbReference type="ARBA" id="ARBA00004141"/>
    </source>
</evidence>
<dbReference type="GO" id="GO:0005886">
    <property type="term" value="C:plasma membrane"/>
    <property type="evidence" value="ECO:0007669"/>
    <property type="project" value="TreeGrafter"/>
</dbReference>
<feature type="transmembrane region" description="Helical" evidence="6">
    <location>
        <begin position="104"/>
        <end position="122"/>
    </location>
</feature>
<evidence type="ECO:0000256" key="4">
    <source>
        <dbReference type="ARBA" id="ARBA00023136"/>
    </source>
</evidence>
<proteinExistence type="predicted"/>
<feature type="transmembrane region" description="Helical" evidence="6">
    <location>
        <begin position="229"/>
        <end position="251"/>
    </location>
</feature>
<evidence type="ECO:0000313" key="8">
    <source>
        <dbReference type="Proteomes" id="UP000182829"/>
    </source>
</evidence>
<feature type="transmembrane region" description="Helical" evidence="6">
    <location>
        <begin position="150"/>
        <end position="176"/>
    </location>
</feature>
<protein>
    <submittedName>
        <fullName evidence="7">Formate/nitrite transporter FocA, FNT family</fullName>
    </submittedName>
</protein>